<evidence type="ECO:0000259" key="1">
    <source>
        <dbReference type="Pfam" id="PF11716"/>
    </source>
</evidence>
<keyword evidence="3" id="KW-1185">Reference proteome</keyword>
<gene>
    <name evidence="2" type="ORF">ACFOX0_06515</name>
</gene>
<dbReference type="InterPro" id="IPR024344">
    <property type="entry name" value="MDMPI_metal-binding"/>
</dbReference>
<organism evidence="2 3">
    <name type="scientific">Micromonospora zhanjiangensis</name>
    <dbReference type="NCBI Taxonomy" id="1522057"/>
    <lineage>
        <taxon>Bacteria</taxon>
        <taxon>Bacillati</taxon>
        <taxon>Actinomycetota</taxon>
        <taxon>Actinomycetes</taxon>
        <taxon>Micromonosporales</taxon>
        <taxon>Micromonosporaceae</taxon>
        <taxon>Micromonospora</taxon>
    </lineage>
</organism>
<dbReference type="InterPro" id="IPR034660">
    <property type="entry name" value="DinB/YfiT-like"/>
</dbReference>
<dbReference type="Proteomes" id="UP001595868">
    <property type="component" value="Unassembled WGS sequence"/>
</dbReference>
<dbReference type="RefSeq" id="WP_377542733.1">
    <property type="nucleotide sequence ID" value="NZ_JBHSBN010000003.1"/>
</dbReference>
<feature type="domain" description="Mycothiol-dependent maleylpyruvate isomerase metal-binding" evidence="1">
    <location>
        <begin position="12"/>
        <end position="134"/>
    </location>
</feature>
<dbReference type="Pfam" id="PF11716">
    <property type="entry name" value="MDMPI_N"/>
    <property type="match status" value="1"/>
</dbReference>
<evidence type="ECO:0000313" key="3">
    <source>
        <dbReference type="Proteomes" id="UP001595868"/>
    </source>
</evidence>
<dbReference type="InterPro" id="IPR017520">
    <property type="entry name" value="CHP03086"/>
</dbReference>
<protein>
    <submittedName>
        <fullName evidence="2">TIGR03086 family metal-binding protein</fullName>
    </submittedName>
</protein>
<dbReference type="EMBL" id="JBHSBN010000003">
    <property type="protein sequence ID" value="MFC4105589.1"/>
    <property type="molecule type" value="Genomic_DNA"/>
</dbReference>
<reference evidence="3" key="1">
    <citation type="journal article" date="2019" name="Int. J. Syst. Evol. Microbiol.">
        <title>The Global Catalogue of Microorganisms (GCM) 10K type strain sequencing project: providing services to taxonomists for standard genome sequencing and annotation.</title>
        <authorList>
            <consortium name="The Broad Institute Genomics Platform"/>
            <consortium name="The Broad Institute Genome Sequencing Center for Infectious Disease"/>
            <person name="Wu L."/>
            <person name="Ma J."/>
        </authorList>
    </citation>
    <scope>NUCLEOTIDE SEQUENCE [LARGE SCALE GENOMIC DNA]</scope>
    <source>
        <strain evidence="3">2902at01</strain>
    </source>
</reference>
<sequence length="199" mass="20965">MAIDDLRDLDRRAVRASVDVLTGAAGLDLTRPTPCAGWNLGELLAHMTVQHHGFAAAAEGNGADPAVWRPAPPGADPVGAYVAAADRVVTAFADPAVPERTLVLPEISDRLTFPAAQAIGFHFIDYVVHGWDLARALGRPYELDPELAPAALAVARQVPDGERRLRPGASFAPGLPVSPDAPVLDQILALLGRSPAWPD</sequence>
<name>A0ABV8KHQ2_9ACTN</name>
<comment type="caution">
    <text evidence="2">The sequence shown here is derived from an EMBL/GenBank/DDBJ whole genome shotgun (WGS) entry which is preliminary data.</text>
</comment>
<dbReference type="InterPro" id="IPR017517">
    <property type="entry name" value="Maleyloyr_isom"/>
</dbReference>
<accession>A0ABV8KHQ2</accession>
<dbReference type="NCBIfam" id="TIGR03086">
    <property type="entry name" value="TIGR03086 family metal-binding protein"/>
    <property type="match status" value="1"/>
</dbReference>
<dbReference type="SUPFAM" id="SSF109854">
    <property type="entry name" value="DinB/YfiT-like putative metalloenzymes"/>
    <property type="match status" value="1"/>
</dbReference>
<dbReference type="Gene3D" id="1.20.120.450">
    <property type="entry name" value="dinb family like domain"/>
    <property type="match status" value="1"/>
</dbReference>
<proteinExistence type="predicted"/>
<evidence type="ECO:0000313" key="2">
    <source>
        <dbReference type="EMBL" id="MFC4105589.1"/>
    </source>
</evidence>
<dbReference type="NCBIfam" id="TIGR03083">
    <property type="entry name" value="maleylpyruvate isomerase family mycothiol-dependent enzyme"/>
    <property type="match status" value="1"/>
</dbReference>